<evidence type="ECO:0000256" key="7">
    <source>
        <dbReference type="HAMAP-Rule" id="MF_00181"/>
    </source>
</evidence>
<keyword evidence="4 7" id="KW-0031">Aminopeptidase</keyword>
<dbReference type="PANTHER" id="PTHR11963:SF23">
    <property type="entry name" value="CYTOSOL AMINOPEPTIDASE"/>
    <property type="match status" value="1"/>
</dbReference>
<feature type="binding site" evidence="7">
    <location>
        <position position="230"/>
    </location>
    <ligand>
        <name>Mn(2+)</name>
        <dbReference type="ChEBI" id="CHEBI:29035"/>
        <label>2</label>
    </ligand>
</feature>
<dbReference type="GO" id="GO:0030145">
    <property type="term" value="F:manganese ion binding"/>
    <property type="evidence" value="ECO:0007669"/>
    <property type="project" value="UniProtKB-UniRule"/>
</dbReference>
<feature type="binding site" evidence="7">
    <location>
        <position position="314"/>
    </location>
    <ligand>
        <name>Mn(2+)</name>
        <dbReference type="ChEBI" id="CHEBI:29035"/>
        <label>1</label>
    </ligand>
</feature>
<dbReference type="GO" id="GO:0070006">
    <property type="term" value="F:metalloaminopeptidase activity"/>
    <property type="evidence" value="ECO:0007669"/>
    <property type="project" value="InterPro"/>
</dbReference>
<feature type="binding site" evidence="7">
    <location>
        <position position="312"/>
    </location>
    <ligand>
        <name>Mn(2+)</name>
        <dbReference type="ChEBI" id="CHEBI:29035"/>
        <label>1</label>
    </ligand>
</feature>
<feature type="binding site" evidence="7">
    <location>
        <position position="235"/>
    </location>
    <ligand>
        <name>Mn(2+)</name>
        <dbReference type="ChEBI" id="CHEBI:29035"/>
        <label>2</label>
    </ligand>
</feature>
<dbReference type="NCBIfam" id="NF002074">
    <property type="entry name" value="PRK00913.1-4"/>
    <property type="match status" value="1"/>
</dbReference>
<evidence type="ECO:0000313" key="9">
    <source>
        <dbReference type="EMBL" id="OGZ10701.1"/>
    </source>
</evidence>
<reference evidence="9 10" key="1">
    <citation type="journal article" date="2016" name="Nat. Commun.">
        <title>Thousands of microbial genomes shed light on interconnected biogeochemical processes in an aquifer system.</title>
        <authorList>
            <person name="Anantharaman K."/>
            <person name="Brown C.T."/>
            <person name="Hug L.A."/>
            <person name="Sharon I."/>
            <person name="Castelle C.J."/>
            <person name="Probst A.J."/>
            <person name="Thomas B.C."/>
            <person name="Singh A."/>
            <person name="Wilkins M.J."/>
            <person name="Karaoz U."/>
            <person name="Brodie E.L."/>
            <person name="Williams K.H."/>
            <person name="Hubbard S.S."/>
            <person name="Banfield J.F."/>
        </authorList>
    </citation>
    <scope>NUCLEOTIDE SEQUENCE [LARGE SCALE GENOMIC DNA]</scope>
</reference>
<dbReference type="Proteomes" id="UP000178636">
    <property type="component" value="Unassembled WGS sequence"/>
</dbReference>
<sequence>MKYTFTPKALKNKDIATVTLATTASDVTVRTSDGRTVIELGVGKREEMTRRKLVNVIRKIVSLAKAANKKKVALDFFDLVFPHLHMTPTELGEMLSTNLEMANFEFVKYKSKPKEGWSTLAEVVVLGKLGSDVEKAVRKGKMIGEEVNKTRALANTPGGAMTPAILAQSAAEAAEGLPITTTVLGVREMEELGMGAVLGVGRGSDEEPKFIVMEYFGGMPDEKPVVLVGKGVTFDTGGLNLKSDTNMYEMHMDMSGGAAVIHALSLAAKLKLQKNVVALVPAVENMPSGSSYHPGDVLQGMSGKTVEVLNTDAEGRVILSDALCYAQKYKPRLVVDVATLTGAIHVALGAHASGLFTKDEELEGYFRKLGEESGDYLWPMPLWDEYESEIRGTFGDWANTGKSRYGGAINAALFLYQFTKDEKGKEAYPWVHLDIASRMTSADGEYLAKGAAGTPVRLLIKLLERF</sequence>
<dbReference type="AlphaFoldDB" id="A0A1G2DCP2"/>
<protein>
    <recommendedName>
        <fullName evidence="7">Probable cytosol aminopeptidase</fullName>
        <ecNumber evidence="7">3.4.11.1</ecNumber>
    </recommendedName>
    <alternativeName>
        <fullName evidence="7">Leucine aminopeptidase</fullName>
        <shortName evidence="7">LAP</shortName>
        <ecNumber evidence="7">3.4.11.10</ecNumber>
    </alternativeName>
    <alternativeName>
        <fullName evidence="7">Leucyl aminopeptidase</fullName>
    </alternativeName>
</protein>
<comment type="cofactor">
    <cofactor evidence="7">
        <name>Mn(2+)</name>
        <dbReference type="ChEBI" id="CHEBI:29035"/>
    </cofactor>
    <text evidence="7">Binds 2 manganese ions per subunit.</text>
</comment>
<feature type="active site" evidence="7">
    <location>
        <position position="316"/>
    </location>
</feature>
<dbReference type="PROSITE" id="PS00631">
    <property type="entry name" value="CYTOSOL_AP"/>
    <property type="match status" value="1"/>
</dbReference>
<evidence type="ECO:0000256" key="3">
    <source>
        <dbReference type="ARBA" id="ARBA00009528"/>
    </source>
</evidence>
<evidence type="ECO:0000256" key="2">
    <source>
        <dbReference type="ARBA" id="ARBA00000967"/>
    </source>
</evidence>
<dbReference type="PRINTS" id="PR00481">
    <property type="entry name" value="LAMNOPPTDASE"/>
</dbReference>
<keyword evidence="5 7" id="KW-0645">Protease</keyword>
<keyword evidence="7" id="KW-0464">Manganese</keyword>
<evidence type="ECO:0000256" key="1">
    <source>
        <dbReference type="ARBA" id="ARBA00000135"/>
    </source>
</evidence>
<feature type="active site" evidence="7">
    <location>
        <position position="242"/>
    </location>
</feature>
<keyword evidence="7" id="KW-0479">Metal-binding</keyword>
<feature type="binding site" evidence="7">
    <location>
        <position position="253"/>
    </location>
    <ligand>
        <name>Mn(2+)</name>
        <dbReference type="ChEBI" id="CHEBI:29035"/>
        <label>2</label>
    </ligand>
</feature>
<proteinExistence type="inferred from homology"/>
<dbReference type="CDD" id="cd00433">
    <property type="entry name" value="Peptidase_M17"/>
    <property type="match status" value="1"/>
</dbReference>
<dbReference type="GO" id="GO:0005737">
    <property type="term" value="C:cytoplasm"/>
    <property type="evidence" value="ECO:0007669"/>
    <property type="project" value="UniProtKB-SubCell"/>
</dbReference>
<organism evidence="9 10">
    <name type="scientific">Candidatus Lloydbacteria bacterium RIFCSPHIGHO2_02_FULL_54_17</name>
    <dbReference type="NCBI Taxonomy" id="1798664"/>
    <lineage>
        <taxon>Bacteria</taxon>
        <taxon>Candidatus Lloydiibacteriota</taxon>
    </lineage>
</organism>
<dbReference type="Pfam" id="PF00883">
    <property type="entry name" value="Peptidase_M17"/>
    <property type="match status" value="1"/>
</dbReference>
<feature type="domain" description="Cytosol aminopeptidase" evidence="8">
    <location>
        <begin position="310"/>
        <end position="317"/>
    </location>
</feature>
<evidence type="ECO:0000256" key="6">
    <source>
        <dbReference type="ARBA" id="ARBA00022801"/>
    </source>
</evidence>
<dbReference type="InterPro" id="IPR043472">
    <property type="entry name" value="Macro_dom-like"/>
</dbReference>
<dbReference type="InterPro" id="IPR000819">
    <property type="entry name" value="Peptidase_M17_C"/>
</dbReference>
<name>A0A1G2DCP2_9BACT</name>
<evidence type="ECO:0000313" key="10">
    <source>
        <dbReference type="Proteomes" id="UP000178636"/>
    </source>
</evidence>
<evidence type="ECO:0000256" key="5">
    <source>
        <dbReference type="ARBA" id="ARBA00022670"/>
    </source>
</evidence>
<dbReference type="Gene3D" id="3.40.220.10">
    <property type="entry name" value="Leucine Aminopeptidase, subunit E, domain 1"/>
    <property type="match status" value="1"/>
</dbReference>
<dbReference type="InterPro" id="IPR023042">
    <property type="entry name" value="Peptidase_M17_leu_NH2_pept"/>
</dbReference>
<comment type="caution">
    <text evidence="9">The sequence shown here is derived from an EMBL/GenBank/DDBJ whole genome shotgun (WGS) entry which is preliminary data.</text>
</comment>
<dbReference type="GO" id="GO:0006508">
    <property type="term" value="P:proteolysis"/>
    <property type="evidence" value="ECO:0007669"/>
    <property type="project" value="UniProtKB-KW"/>
</dbReference>
<comment type="similarity">
    <text evidence="3 7">Belongs to the peptidase M17 family.</text>
</comment>
<dbReference type="HAMAP" id="MF_00181">
    <property type="entry name" value="Cytosol_peptidase_M17"/>
    <property type="match status" value="1"/>
</dbReference>
<comment type="catalytic activity">
    <reaction evidence="1 7">
        <text>Release of an N-terminal amino acid, Xaa-|-Yaa-, in which Xaa is preferably Leu, but may be other amino acids including Pro although not Arg or Lys, and Yaa may be Pro. Amino acid amides and methyl esters are also readily hydrolyzed, but rates on arylamides are exceedingly low.</text>
        <dbReference type="EC" id="3.4.11.1"/>
    </reaction>
</comment>
<dbReference type="SUPFAM" id="SSF53187">
    <property type="entry name" value="Zn-dependent exopeptidases"/>
    <property type="match status" value="1"/>
</dbReference>
<dbReference type="InterPro" id="IPR011356">
    <property type="entry name" value="Leucine_aapep/pepB"/>
</dbReference>
<keyword evidence="6 7" id="KW-0378">Hydrolase</keyword>
<evidence type="ECO:0000256" key="4">
    <source>
        <dbReference type="ARBA" id="ARBA00022438"/>
    </source>
</evidence>
<dbReference type="Gene3D" id="3.40.630.10">
    <property type="entry name" value="Zn peptidases"/>
    <property type="match status" value="1"/>
</dbReference>
<comment type="catalytic activity">
    <reaction evidence="2 7">
        <text>Release of an N-terminal amino acid, preferentially leucine, but not glutamic or aspartic acids.</text>
        <dbReference type="EC" id="3.4.11.10"/>
    </reaction>
</comment>
<comment type="subcellular location">
    <subcellularLocation>
        <location evidence="7">Cytoplasm</location>
    </subcellularLocation>
</comment>
<feature type="binding site" evidence="7">
    <location>
        <position position="314"/>
    </location>
    <ligand>
        <name>Mn(2+)</name>
        <dbReference type="ChEBI" id="CHEBI:29035"/>
        <label>2</label>
    </ligand>
</feature>
<feature type="binding site" evidence="7">
    <location>
        <position position="235"/>
    </location>
    <ligand>
        <name>Mn(2+)</name>
        <dbReference type="ChEBI" id="CHEBI:29035"/>
        <label>1</label>
    </ligand>
</feature>
<dbReference type="EC" id="3.4.11.10" evidence="7"/>
<dbReference type="EC" id="3.4.11.1" evidence="7"/>
<keyword evidence="7" id="KW-0963">Cytoplasm</keyword>
<dbReference type="EMBL" id="MHLO01000047">
    <property type="protein sequence ID" value="OGZ10701.1"/>
    <property type="molecule type" value="Genomic_DNA"/>
</dbReference>
<accession>A0A1G2DCP2</accession>
<dbReference type="SUPFAM" id="SSF52949">
    <property type="entry name" value="Macro domain-like"/>
    <property type="match status" value="1"/>
</dbReference>
<gene>
    <name evidence="7" type="primary">pepA</name>
    <name evidence="9" type="ORF">A3C93_01225</name>
</gene>
<dbReference type="STRING" id="1798664.A3C93_01225"/>
<evidence type="ECO:0000259" key="8">
    <source>
        <dbReference type="PROSITE" id="PS00631"/>
    </source>
</evidence>
<dbReference type="PANTHER" id="PTHR11963">
    <property type="entry name" value="LEUCINE AMINOPEPTIDASE-RELATED"/>
    <property type="match status" value="1"/>
</dbReference>
<comment type="function">
    <text evidence="7">Presumably involved in the processing and regular turnover of intracellular proteins. Catalyzes the removal of unsubstituted N-terminal amino acids from various peptides.</text>
</comment>